<feature type="region of interest" description="Disordered" evidence="1">
    <location>
        <begin position="98"/>
        <end position="127"/>
    </location>
</feature>
<dbReference type="EMBL" id="KN832875">
    <property type="protein sequence ID" value="KIN01890.1"/>
    <property type="molecule type" value="Genomic_DNA"/>
</dbReference>
<feature type="region of interest" description="Disordered" evidence="1">
    <location>
        <begin position="181"/>
        <end position="224"/>
    </location>
</feature>
<sequence>MQEGPHKTRRGDGAGNTQGGRRRGKQEGHFARLSRRSSCLCMFAESCTSSNWSCSDQRGLSVFLPILTPSPPACRFSVGAGGGEWCTSDGVKDLVAARKKGNPTHPHPPSHPDPISPPSAGNNHYPKRSRRTHYELDLPTGEGTAALQREHPAPYRRVVIGRSNQCWDIRSIRSTVACSLPYRRYKTGSKTRPKGKRKKEEDEEEEEGEKTKKNHYNKNKNGPL</sequence>
<evidence type="ECO:0000313" key="2">
    <source>
        <dbReference type="EMBL" id="KIN01890.1"/>
    </source>
</evidence>
<dbReference type="Proteomes" id="UP000054321">
    <property type="component" value="Unassembled WGS sequence"/>
</dbReference>
<name>A0A0C3HFF9_OIDMZ</name>
<reference evidence="3" key="2">
    <citation type="submission" date="2015-01" db="EMBL/GenBank/DDBJ databases">
        <title>Evolutionary Origins and Diversification of the Mycorrhizal Mutualists.</title>
        <authorList>
            <consortium name="DOE Joint Genome Institute"/>
            <consortium name="Mycorrhizal Genomics Consortium"/>
            <person name="Kohler A."/>
            <person name="Kuo A."/>
            <person name="Nagy L.G."/>
            <person name="Floudas D."/>
            <person name="Copeland A."/>
            <person name="Barry K.W."/>
            <person name="Cichocki N."/>
            <person name="Veneault-Fourrey C."/>
            <person name="LaButti K."/>
            <person name="Lindquist E.A."/>
            <person name="Lipzen A."/>
            <person name="Lundell T."/>
            <person name="Morin E."/>
            <person name="Murat C."/>
            <person name="Riley R."/>
            <person name="Ohm R."/>
            <person name="Sun H."/>
            <person name="Tunlid A."/>
            <person name="Henrissat B."/>
            <person name="Grigoriev I.V."/>
            <person name="Hibbett D.S."/>
            <person name="Martin F."/>
        </authorList>
    </citation>
    <scope>NUCLEOTIDE SEQUENCE [LARGE SCALE GENOMIC DNA]</scope>
    <source>
        <strain evidence="3">Zn</strain>
    </source>
</reference>
<accession>A0A0C3HFF9</accession>
<reference evidence="2 3" key="1">
    <citation type="submission" date="2014-04" db="EMBL/GenBank/DDBJ databases">
        <authorList>
            <consortium name="DOE Joint Genome Institute"/>
            <person name="Kuo A."/>
            <person name="Martino E."/>
            <person name="Perotto S."/>
            <person name="Kohler A."/>
            <person name="Nagy L.G."/>
            <person name="Floudas D."/>
            <person name="Copeland A."/>
            <person name="Barry K.W."/>
            <person name="Cichocki N."/>
            <person name="Veneault-Fourrey C."/>
            <person name="LaButti K."/>
            <person name="Lindquist E.A."/>
            <person name="Lipzen A."/>
            <person name="Lundell T."/>
            <person name="Morin E."/>
            <person name="Murat C."/>
            <person name="Sun H."/>
            <person name="Tunlid A."/>
            <person name="Henrissat B."/>
            <person name="Grigoriev I.V."/>
            <person name="Hibbett D.S."/>
            <person name="Martin F."/>
            <person name="Nordberg H.P."/>
            <person name="Cantor M.N."/>
            <person name="Hua S.X."/>
        </authorList>
    </citation>
    <scope>NUCLEOTIDE SEQUENCE [LARGE SCALE GENOMIC DNA]</scope>
    <source>
        <strain evidence="2 3">Zn</strain>
    </source>
</reference>
<feature type="compositionally biased region" description="Basic and acidic residues" evidence="1">
    <location>
        <begin position="1"/>
        <end position="12"/>
    </location>
</feature>
<feature type="compositionally biased region" description="Pro residues" evidence="1">
    <location>
        <begin position="105"/>
        <end position="117"/>
    </location>
</feature>
<feature type="compositionally biased region" description="Basic residues" evidence="1">
    <location>
        <begin position="183"/>
        <end position="197"/>
    </location>
</feature>
<dbReference type="InParanoid" id="A0A0C3HFF9"/>
<feature type="region of interest" description="Disordered" evidence="1">
    <location>
        <begin position="1"/>
        <end position="29"/>
    </location>
</feature>
<dbReference type="HOGENOM" id="CLU_1235347_0_0_1"/>
<evidence type="ECO:0000313" key="3">
    <source>
        <dbReference type="Proteomes" id="UP000054321"/>
    </source>
</evidence>
<keyword evidence="3" id="KW-1185">Reference proteome</keyword>
<gene>
    <name evidence="2" type="ORF">OIDMADRAFT_144524</name>
</gene>
<evidence type="ECO:0000256" key="1">
    <source>
        <dbReference type="SAM" id="MobiDB-lite"/>
    </source>
</evidence>
<dbReference type="AlphaFoldDB" id="A0A0C3HFF9"/>
<organism evidence="2 3">
    <name type="scientific">Oidiodendron maius (strain Zn)</name>
    <dbReference type="NCBI Taxonomy" id="913774"/>
    <lineage>
        <taxon>Eukaryota</taxon>
        <taxon>Fungi</taxon>
        <taxon>Dikarya</taxon>
        <taxon>Ascomycota</taxon>
        <taxon>Pezizomycotina</taxon>
        <taxon>Leotiomycetes</taxon>
        <taxon>Leotiomycetes incertae sedis</taxon>
        <taxon>Myxotrichaceae</taxon>
        <taxon>Oidiodendron</taxon>
    </lineage>
</organism>
<proteinExistence type="predicted"/>
<protein>
    <submittedName>
        <fullName evidence="2">Uncharacterized protein</fullName>
    </submittedName>
</protein>